<reference evidence="3" key="2">
    <citation type="journal article" date="2007" name="PLoS Biol.">
        <title>Survey sequencing and comparative analysis of the elephant shark (Callorhinchus milii) genome.</title>
        <authorList>
            <person name="Venkatesh B."/>
            <person name="Kirkness E.F."/>
            <person name="Loh Y.H."/>
            <person name="Halpern A.L."/>
            <person name="Lee A.P."/>
            <person name="Johnson J."/>
            <person name="Dandona N."/>
            <person name="Viswanathan L.D."/>
            <person name="Tay A."/>
            <person name="Venter J.C."/>
            <person name="Strausberg R.L."/>
            <person name="Brenner S."/>
        </authorList>
    </citation>
    <scope>NUCLEOTIDE SEQUENCE [LARGE SCALE GENOMIC DNA]</scope>
</reference>
<feature type="domain" description="SGNH hydrolase-type esterase" evidence="1">
    <location>
        <begin position="63"/>
        <end position="178"/>
    </location>
</feature>
<accession>A0A4W3IAW9</accession>
<dbReference type="Pfam" id="PF13472">
    <property type="entry name" value="Lipase_GDSL_2"/>
    <property type="match status" value="1"/>
</dbReference>
<dbReference type="SUPFAM" id="SSF52266">
    <property type="entry name" value="SGNH hydrolase"/>
    <property type="match status" value="1"/>
</dbReference>
<organism evidence="2 3">
    <name type="scientific">Callorhinchus milii</name>
    <name type="common">Ghost shark</name>
    <dbReference type="NCBI Taxonomy" id="7868"/>
    <lineage>
        <taxon>Eukaryota</taxon>
        <taxon>Metazoa</taxon>
        <taxon>Chordata</taxon>
        <taxon>Craniata</taxon>
        <taxon>Vertebrata</taxon>
        <taxon>Chondrichthyes</taxon>
        <taxon>Holocephali</taxon>
        <taxon>Chimaeriformes</taxon>
        <taxon>Callorhinchidae</taxon>
        <taxon>Callorhinchus</taxon>
    </lineage>
</organism>
<dbReference type="Gene3D" id="3.40.50.12700">
    <property type="match status" value="1"/>
</dbReference>
<dbReference type="AlphaFoldDB" id="A0A4W3IAW9"/>
<proteinExistence type="predicted"/>
<dbReference type="CDD" id="cd00229">
    <property type="entry name" value="SGNH_hydrolase"/>
    <property type="match status" value="1"/>
</dbReference>
<evidence type="ECO:0000259" key="1">
    <source>
        <dbReference type="Pfam" id="PF13472"/>
    </source>
</evidence>
<protein>
    <recommendedName>
        <fullName evidence="1">SGNH hydrolase-type esterase domain-containing protein</fullName>
    </recommendedName>
</protein>
<dbReference type="OMA" id="HWHEYWR"/>
<dbReference type="Ensembl" id="ENSCMIT00000024535.1">
    <property type="protein sequence ID" value="ENSCMIP00000024128.1"/>
    <property type="gene ID" value="ENSCMIG00000010729.1"/>
</dbReference>
<evidence type="ECO:0000313" key="2">
    <source>
        <dbReference type="Ensembl" id="ENSCMIP00000024128.1"/>
    </source>
</evidence>
<reference evidence="3" key="3">
    <citation type="journal article" date="2014" name="Nature">
        <title>Elephant shark genome provides unique insights into gnathostome evolution.</title>
        <authorList>
            <consortium name="International Elephant Shark Genome Sequencing Consortium"/>
            <person name="Venkatesh B."/>
            <person name="Lee A.P."/>
            <person name="Ravi V."/>
            <person name="Maurya A.K."/>
            <person name="Lian M.M."/>
            <person name="Swann J.B."/>
            <person name="Ohta Y."/>
            <person name="Flajnik M.F."/>
            <person name="Sutoh Y."/>
            <person name="Kasahara M."/>
            <person name="Hoon S."/>
            <person name="Gangu V."/>
            <person name="Roy S.W."/>
            <person name="Irimia M."/>
            <person name="Korzh V."/>
            <person name="Kondrychyn I."/>
            <person name="Lim Z.W."/>
            <person name="Tay B.H."/>
            <person name="Tohari S."/>
            <person name="Kong K.W."/>
            <person name="Ho S."/>
            <person name="Lorente-Galdos B."/>
            <person name="Quilez J."/>
            <person name="Marques-Bonet T."/>
            <person name="Raney B.J."/>
            <person name="Ingham P.W."/>
            <person name="Tay A."/>
            <person name="Hillier L.W."/>
            <person name="Minx P."/>
            <person name="Boehm T."/>
            <person name="Wilson R.K."/>
            <person name="Brenner S."/>
            <person name="Warren W.C."/>
        </authorList>
    </citation>
    <scope>NUCLEOTIDE SEQUENCE [LARGE SCALE GENOMIC DNA]</scope>
</reference>
<sequence>MRSLELVSTRKPVRWKEKPPLTLGQTSGWLSSLGMRLLDRQTQSSATPTRRPKGFVASRGRGEDVLAGLEDNLKYEGKDPLVILHKGTNDIGRVGQDDLRREFEELGSKLKSRSSKVVISGLLPVPYNNWYRDKQIKDLNAWLKEWCRTQGFLFMGHWHEYWRKRELFQRNGLHLYWAGTNVIAKRINREINRNLN</sequence>
<dbReference type="GeneTree" id="ENSGT01060000249540"/>
<reference evidence="2" key="4">
    <citation type="submission" date="2025-08" db="UniProtKB">
        <authorList>
            <consortium name="Ensembl"/>
        </authorList>
    </citation>
    <scope>IDENTIFICATION</scope>
</reference>
<keyword evidence="3" id="KW-1185">Reference proteome</keyword>
<reference evidence="3" key="1">
    <citation type="journal article" date="2006" name="Science">
        <title>Ancient noncoding elements conserved in the human genome.</title>
        <authorList>
            <person name="Venkatesh B."/>
            <person name="Kirkness E.F."/>
            <person name="Loh Y.H."/>
            <person name="Halpern A.L."/>
            <person name="Lee A.P."/>
            <person name="Johnson J."/>
            <person name="Dandona N."/>
            <person name="Viswanathan L.D."/>
            <person name="Tay A."/>
            <person name="Venter J.C."/>
            <person name="Strausberg R.L."/>
            <person name="Brenner S."/>
        </authorList>
    </citation>
    <scope>NUCLEOTIDE SEQUENCE [LARGE SCALE GENOMIC DNA]</scope>
</reference>
<dbReference type="Proteomes" id="UP000314986">
    <property type="component" value="Unassembled WGS sequence"/>
</dbReference>
<dbReference type="InterPro" id="IPR013830">
    <property type="entry name" value="SGNH_hydro"/>
</dbReference>
<evidence type="ECO:0000313" key="3">
    <source>
        <dbReference type="Proteomes" id="UP000314986"/>
    </source>
</evidence>
<reference evidence="2" key="5">
    <citation type="submission" date="2025-09" db="UniProtKB">
        <authorList>
            <consortium name="Ensembl"/>
        </authorList>
    </citation>
    <scope>IDENTIFICATION</scope>
</reference>
<name>A0A4W3IAW9_CALMI</name>
<dbReference type="InParanoid" id="A0A4W3IAW9"/>